<organism evidence="1 2">
    <name type="scientific">Paraglomus brasilianum</name>
    <dbReference type="NCBI Taxonomy" id="144538"/>
    <lineage>
        <taxon>Eukaryota</taxon>
        <taxon>Fungi</taxon>
        <taxon>Fungi incertae sedis</taxon>
        <taxon>Mucoromycota</taxon>
        <taxon>Glomeromycotina</taxon>
        <taxon>Glomeromycetes</taxon>
        <taxon>Paraglomerales</taxon>
        <taxon>Paraglomeraceae</taxon>
        <taxon>Paraglomus</taxon>
    </lineage>
</organism>
<accession>A0A9N9A0Z5</accession>
<dbReference type="Proteomes" id="UP000789739">
    <property type="component" value="Unassembled WGS sequence"/>
</dbReference>
<name>A0A9N9A0Z5_9GLOM</name>
<protein>
    <submittedName>
        <fullName evidence="1">9025_t:CDS:1</fullName>
    </submittedName>
</protein>
<dbReference type="EMBL" id="CAJVPI010000290">
    <property type="protein sequence ID" value="CAG8514258.1"/>
    <property type="molecule type" value="Genomic_DNA"/>
</dbReference>
<evidence type="ECO:0000313" key="1">
    <source>
        <dbReference type="EMBL" id="CAG8514258.1"/>
    </source>
</evidence>
<proteinExistence type="predicted"/>
<gene>
    <name evidence="1" type="ORF">PBRASI_LOCUS3280</name>
</gene>
<keyword evidence="2" id="KW-1185">Reference proteome</keyword>
<dbReference type="AlphaFoldDB" id="A0A9N9A0Z5"/>
<dbReference type="OrthoDB" id="5962590at2759"/>
<sequence length="200" mass="22857">MGQKLSTVVSESTDKQKEGLKFLRTMIVSKLKSFEHELLNPPSNTHMVRIGTVVDRVEDIHINASTNSDKLSKQINKTLDSLFSGDTAVALKMALSTTVKTFLGRSEAGESTFRDYHIYLQDNALSIINHEEVSRDLLIYEITRFVRNYMKGNALTMNSKLDEQEINEEVTQYLQRLHSIYKLFDHGNNSNDPQISNRLF</sequence>
<evidence type="ECO:0000313" key="2">
    <source>
        <dbReference type="Proteomes" id="UP000789739"/>
    </source>
</evidence>
<reference evidence="1" key="1">
    <citation type="submission" date="2021-06" db="EMBL/GenBank/DDBJ databases">
        <authorList>
            <person name="Kallberg Y."/>
            <person name="Tangrot J."/>
            <person name="Rosling A."/>
        </authorList>
    </citation>
    <scope>NUCLEOTIDE SEQUENCE</scope>
    <source>
        <strain evidence="1">BR232B</strain>
    </source>
</reference>
<comment type="caution">
    <text evidence="1">The sequence shown here is derived from an EMBL/GenBank/DDBJ whole genome shotgun (WGS) entry which is preliminary data.</text>
</comment>